<name>A0A0A2Y359_9PAST</name>
<dbReference type="EMBL" id="JPXS01000027">
    <property type="protein sequence ID" value="KGQ31939.1"/>
    <property type="molecule type" value="Genomic_DNA"/>
</dbReference>
<gene>
    <name evidence="1" type="ORF">JP32_06125</name>
</gene>
<protein>
    <submittedName>
        <fullName evidence="1">Tail fiber protein</fullName>
    </submittedName>
</protein>
<dbReference type="AlphaFoldDB" id="A0A0A2Y359"/>
<dbReference type="InterPro" id="IPR006521">
    <property type="entry name" value="Tail_protein_I"/>
</dbReference>
<reference evidence="1 2" key="1">
    <citation type="submission" date="2014-08" db="EMBL/GenBank/DDBJ databases">
        <title>Chaperone-usher fimbriae in a diverse selection of Gallibacterium genomes.</title>
        <authorList>
            <person name="Kudirkiene E."/>
            <person name="Bager R.J."/>
            <person name="Johnson T.J."/>
            <person name="Bojesen A.M."/>
        </authorList>
    </citation>
    <scope>NUCLEOTIDE SEQUENCE [LARGE SCALE GENOMIC DNA]</scope>
    <source>
        <strain evidence="1 2">20558/3kl.</strain>
    </source>
</reference>
<sequence>MANLQYPTIIAASDKFVALCELGKRLNLAEKRQIMTTLVELLPDEVMPLLAEKWSMTGYDGMFVADTTQSKSALINNAVQLHRYKGTPYSIREVLRKLGYGEVEIDEGLILRDYSSNQSVAAIPQDEKWAYYGIKLSRPITKDQAEEIKKVLRNYAPARCVLGILDYKSAPLLYNNKATYNGAYNHGSI</sequence>
<accession>A0A0A2Y359</accession>
<proteinExistence type="predicted"/>
<evidence type="ECO:0000313" key="1">
    <source>
        <dbReference type="EMBL" id="KGQ31939.1"/>
    </source>
</evidence>
<organism evidence="1 2">
    <name type="scientific">Gallibacterium anatis</name>
    <dbReference type="NCBI Taxonomy" id="750"/>
    <lineage>
        <taxon>Bacteria</taxon>
        <taxon>Pseudomonadati</taxon>
        <taxon>Pseudomonadota</taxon>
        <taxon>Gammaproteobacteria</taxon>
        <taxon>Pasteurellales</taxon>
        <taxon>Pasteurellaceae</taxon>
        <taxon>Gallibacterium</taxon>
    </lineage>
</organism>
<dbReference type="Pfam" id="PF09684">
    <property type="entry name" value="Tail_P2_I"/>
    <property type="match status" value="1"/>
</dbReference>
<evidence type="ECO:0000313" key="2">
    <source>
        <dbReference type="Proteomes" id="UP000030526"/>
    </source>
</evidence>
<dbReference type="Proteomes" id="UP000030526">
    <property type="component" value="Unassembled WGS sequence"/>
</dbReference>
<dbReference type="RefSeq" id="WP_039084053.1">
    <property type="nucleotide sequence ID" value="NZ_JPXS01000027.1"/>
</dbReference>
<comment type="caution">
    <text evidence="1">The sequence shown here is derived from an EMBL/GenBank/DDBJ whole genome shotgun (WGS) entry which is preliminary data.</text>
</comment>